<dbReference type="Gene3D" id="3.40.50.360">
    <property type="match status" value="1"/>
</dbReference>
<proteinExistence type="predicted"/>
<feature type="domain" description="NADPH-dependent FMN reductase-like" evidence="1">
    <location>
        <begin position="1"/>
        <end position="146"/>
    </location>
</feature>
<dbReference type="AlphaFoldDB" id="A0A0A2DMN8"/>
<dbReference type="EMBL" id="JRVJ01000003">
    <property type="protein sequence ID" value="KGM19037.1"/>
    <property type="molecule type" value="Genomic_DNA"/>
</dbReference>
<evidence type="ECO:0000259" key="1">
    <source>
        <dbReference type="Pfam" id="PF03358"/>
    </source>
</evidence>
<reference evidence="2 3" key="1">
    <citation type="submission" date="2014-10" db="EMBL/GenBank/DDBJ databases">
        <title>Whole Genome sequence of Corynebacterium auriscanis strain CIP 106629.</title>
        <authorList>
            <person name="Hassan S.S."/>
            <person name="Jamal S.B."/>
            <person name="Tiwari S."/>
            <person name="Oliveira L.D.C."/>
            <person name="Souza F."/>
            <person name="Mariano D.C."/>
            <person name="Almeida S."/>
            <person name="Dorella F."/>
            <person name="Pereira F."/>
            <person name="Carvalho A."/>
            <person name="Leal C.A."/>
            <person name="Soares S.D.C."/>
            <person name="Figueiredo H.C."/>
            <person name="Silva A."/>
            <person name="Azevedo V.A."/>
        </authorList>
    </citation>
    <scope>NUCLEOTIDE SEQUENCE [LARGE SCALE GENOMIC DNA]</scope>
    <source>
        <strain evidence="2 3">CIP 106629</strain>
    </source>
</reference>
<dbReference type="GO" id="GO:0005829">
    <property type="term" value="C:cytosol"/>
    <property type="evidence" value="ECO:0007669"/>
    <property type="project" value="TreeGrafter"/>
</dbReference>
<organism evidence="2 3">
    <name type="scientific">Corynebacterium auriscanis</name>
    <dbReference type="NCBI Taxonomy" id="99807"/>
    <lineage>
        <taxon>Bacteria</taxon>
        <taxon>Bacillati</taxon>
        <taxon>Actinomycetota</taxon>
        <taxon>Actinomycetes</taxon>
        <taxon>Mycobacteriales</taxon>
        <taxon>Corynebacteriaceae</taxon>
        <taxon>Corynebacterium</taxon>
    </lineage>
</organism>
<name>A0A0A2DMN8_9CORY</name>
<dbReference type="InterPro" id="IPR005025">
    <property type="entry name" value="FMN_Rdtase-like_dom"/>
</dbReference>
<keyword evidence="3" id="KW-1185">Reference proteome</keyword>
<dbReference type="RefSeq" id="WP_035113434.1">
    <property type="nucleotide sequence ID" value="NZ_CP047046.1"/>
</dbReference>
<dbReference type="PANTHER" id="PTHR30543">
    <property type="entry name" value="CHROMATE REDUCTASE"/>
    <property type="match status" value="1"/>
</dbReference>
<dbReference type="PANTHER" id="PTHR30543:SF21">
    <property type="entry name" value="NAD(P)H-DEPENDENT FMN REDUCTASE LOT6"/>
    <property type="match status" value="1"/>
</dbReference>
<gene>
    <name evidence="2" type="ORF">MA47_02030</name>
</gene>
<dbReference type="GO" id="GO:0010181">
    <property type="term" value="F:FMN binding"/>
    <property type="evidence" value="ECO:0007669"/>
    <property type="project" value="TreeGrafter"/>
</dbReference>
<dbReference type="SUPFAM" id="SSF52218">
    <property type="entry name" value="Flavoproteins"/>
    <property type="match status" value="1"/>
</dbReference>
<protein>
    <recommendedName>
        <fullName evidence="1">NADPH-dependent FMN reductase-like domain-containing protein</fullName>
    </recommendedName>
</protein>
<comment type="caution">
    <text evidence="2">The sequence shown here is derived from an EMBL/GenBank/DDBJ whole genome shotgun (WGS) entry which is preliminary data.</text>
</comment>
<sequence length="179" mass="19353">MRIGVFVGSIRREGRGATIGKWVLDSVADVAGAEFGLMDLKDFNVPLLDVPYMPAGCEGSYPDPEVQRFADAVASYDGFIFVTPEYNGGVPGPMKNAVDHLMVEWSGKPVAFVGYGGNGAARAVTAWRPIVKNFKMRDVENALALNVFGEDAQGEEFAPRPEKAEELKAIVAELLKEEA</sequence>
<dbReference type="Proteomes" id="UP000030145">
    <property type="component" value="Unassembled WGS sequence"/>
</dbReference>
<accession>A0A0A2DMN8</accession>
<dbReference type="InterPro" id="IPR050712">
    <property type="entry name" value="NAD(P)H-dep_reductase"/>
</dbReference>
<dbReference type="GO" id="GO:0016491">
    <property type="term" value="F:oxidoreductase activity"/>
    <property type="evidence" value="ECO:0007669"/>
    <property type="project" value="InterPro"/>
</dbReference>
<dbReference type="InterPro" id="IPR029039">
    <property type="entry name" value="Flavoprotein-like_sf"/>
</dbReference>
<dbReference type="Pfam" id="PF03358">
    <property type="entry name" value="FMN_red"/>
    <property type="match status" value="1"/>
</dbReference>
<evidence type="ECO:0000313" key="2">
    <source>
        <dbReference type="EMBL" id="KGM19037.1"/>
    </source>
</evidence>
<dbReference type="GeneID" id="300552282"/>
<evidence type="ECO:0000313" key="3">
    <source>
        <dbReference type="Proteomes" id="UP000030145"/>
    </source>
</evidence>